<proteinExistence type="predicted"/>
<organism evidence="1 2">
    <name type="scientific">Methylocella silvestris (strain DSM 15510 / CIP 108128 / LMG 27833 / NCIMB 13906 / BL2)</name>
    <dbReference type="NCBI Taxonomy" id="395965"/>
    <lineage>
        <taxon>Bacteria</taxon>
        <taxon>Pseudomonadati</taxon>
        <taxon>Pseudomonadota</taxon>
        <taxon>Alphaproteobacteria</taxon>
        <taxon>Hyphomicrobiales</taxon>
        <taxon>Beijerinckiaceae</taxon>
        <taxon>Methylocella</taxon>
    </lineage>
</organism>
<evidence type="ECO:0008006" key="3">
    <source>
        <dbReference type="Google" id="ProtNLM"/>
    </source>
</evidence>
<evidence type="ECO:0000313" key="2">
    <source>
        <dbReference type="Proteomes" id="UP000002257"/>
    </source>
</evidence>
<reference evidence="1 2" key="1">
    <citation type="journal article" date="2010" name="J. Bacteriol.">
        <title>Complete genome sequence of the aerobic facultative methanotroph Methylocella silvestris BL2.</title>
        <authorList>
            <person name="Chen Y."/>
            <person name="Crombie A."/>
            <person name="Rahman M.T."/>
            <person name="Dedysh S.N."/>
            <person name="Liesack W."/>
            <person name="Stott M.B."/>
            <person name="Alam M."/>
            <person name="Theisen A.R."/>
            <person name="Murrell J.C."/>
            <person name="Dunfield P.F."/>
        </authorList>
    </citation>
    <scope>NUCLEOTIDE SEQUENCE [LARGE SCALE GENOMIC DNA]</scope>
    <source>
        <strain evidence="2">DSM 15510 / CIP 108128 / LMG 27833 / NCIMB 13906 / BL2</strain>
    </source>
</reference>
<dbReference type="RefSeq" id="WP_012592430.1">
    <property type="nucleotide sequence ID" value="NC_011666.1"/>
</dbReference>
<dbReference type="KEGG" id="msl:Msil_3472"/>
<accession>B8ETK9</accession>
<name>B8ETK9_METSB</name>
<dbReference type="eggNOG" id="COG0535">
    <property type="taxonomic scope" value="Bacteria"/>
</dbReference>
<evidence type="ECO:0000313" key="1">
    <source>
        <dbReference type="EMBL" id="ACK52361.1"/>
    </source>
</evidence>
<dbReference type="HOGENOM" id="CLU_801240_0_0_5"/>
<dbReference type="EMBL" id="CP001280">
    <property type="protein sequence ID" value="ACK52361.1"/>
    <property type="molecule type" value="Genomic_DNA"/>
</dbReference>
<gene>
    <name evidence="1" type="ordered locus">Msil_3472</name>
</gene>
<dbReference type="Proteomes" id="UP000002257">
    <property type="component" value="Chromosome"/>
</dbReference>
<sequence length="346" mass="39792">MAREVAFSGINIHAKKSACAHSCKYCLMGDKKLSSISNERFSTFVLRFLEWGDKRKRSDFAVEYSLNYSDEYDRATLEMLRGLNERFPSKYPLGGITLGGLRQRSEADMRAWLIERQSFGCRTAHASLAGVGALHDHWNGREGNFDFLLMTLRLAGELGMALGARLFVARSTLSSLEALNEKLDCLPRHEGDWRYAQPFFYLGWGARFEDERLDEELRDALPDWLDPLIERGAASGVWRSEREWIMHLRDTPAQPAKLSLDLILTDDNIDRLESMSCGEIVAEYETRTRAAYAALPSLHELCDRYADRDGRLVYELERCVELKWLDRHLAEHPTHFERQLTHLQLG</sequence>
<dbReference type="AlphaFoldDB" id="B8ETK9"/>
<dbReference type="STRING" id="395965.Msil_3472"/>
<dbReference type="OrthoDB" id="8447543at2"/>
<keyword evidence="2" id="KW-1185">Reference proteome</keyword>
<protein>
    <recommendedName>
        <fullName evidence="3">Radical SAM domain protein</fullName>
    </recommendedName>
</protein>